<dbReference type="GO" id="GO:0030170">
    <property type="term" value="F:pyridoxal phosphate binding"/>
    <property type="evidence" value="ECO:0007669"/>
    <property type="project" value="InterPro"/>
</dbReference>
<dbReference type="Gene3D" id="3.40.640.10">
    <property type="entry name" value="Type I PLP-dependent aspartate aminotransferase-like (Major domain)"/>
    <property type="match status" value="1"/>
</dbReference>
<protein>
    <submittedName>
        <fullName evidence="2">Pyridoxal phosphate-dependent transferase</fullName>
    </submittedName>
</protein>
<keyword evidence="3" id="KW-1185">Reference proteome</keyword>
<gene>
    <name evidence="2" type="ORF">B0T24DRAFT_540398</name>
</gene>
<dbReference type="EMBL" id="JAULSN010000015">
    <property type="protein sequence ID" value="KAK3358583.1"/>
    <property type="molecule type" value="Genomic_DNA"/>
</dbReference>
<reference evidence="2" key="1">
    <citation type="journal article" date="2023" name="Mol. Phylogenet. Evol.">
        <title>Genome-scale phylogeny and comparative genomics of the fungal order Sordariales.</title>
        <authorList>
            <person name="Hensen N."/>
            <person name="Bonometti L."/>
            <person name="Westerberg I."/>
            <person name="Brannstrom I.O."/>
            <person name="Guillou S."/>
            <person name="Cros-Aarteil S."/>
            <person name="Calhoun S."/>
            <person name="Haridas S."/>
            <person name="Kuo A."/>
            <person name="Mondo S."/>
            <person name="Pangilinan J."/>
            <person name="Riley R."/>
            <person name="LaButti K."/>
            <person name="Andreopoulos B."/>
            <person name="Lipzen A."/>
            <person name="Chen C."/>
            <person name="Yan M."/>
            <person name="Daum C."/>
            <person name="Ng V."/>
            <person name="Clum A."/>
            <person name="Steindorff A."/>
            <person name="Ohm R.A."/>
            <person name="Martin F."/>
            <person name="Silar P."/>
            <person name="Natvig D.O."/>
            <person name="Lalanne C."/>
            <person name="Gautier V."/>
            <person name="Ament-Velasquez S.L."/>
            <person name="Kruys A."/>
            <person name="Hutchinson M.I."/>
            <person name="Powell A.J."/>
            <person name="Barry K."/>
            <person name="Miller A.N."/>
            <person name="Grigoriev I.V."/>
            <person name="Debuchy R."/>
            <person name="Gladieux P."/>
            <person name="Hiltunen Thoren M."/>
            <person name="Johannesson H."/>
        </authorList>
    </citation>
    <scope>NUCLEOTIDE SEQUENCE</scope>
    <source>
        <strain evidence="2">CBS 958.72</strain>
    </source>
</reference>
<evidence type="ECO:0000259" key="1">
    <source>
        <dbReference type="Pfam" id="PF00155"/>
    </source>
</evidence>
<sequence length="503" mass="54252">MEDNDERNDKKKLINLIRGWPSPHLLPAELLRAAANKALADPAVYVPGLQYGPDPGYQPLREELAAWLGCAYKSSYRPQSQNPLPGGSTVVGVGVGVGAGADQICITGGASQSIACILQSFTDPAYTRAVWAVAPCYFLACPIFEDAGFRGRLRAVPEDDEGIDLEWLERGIKRCEAERGSEEKPYKDPGPHRKFYRHVIYAVPTSANPSGKTMSLRRREGLVRLAREHDALVICDDVYDFLQWPVLAASPSPSSIPHALPLPQPLLPRLSDIDLALGGPTRHDPARKHFGHAISNGSFSKLVGPGVRTGWTHSTADFALGVSQTGSTRSGGAPSQIAAAVVHQLLASGDLDAHLDRAVRPALQRRHARAAAAVKAELGWAGVEVLERSSSGSDDGAMFGGYFLWLTLPGDGPRADEVAMRAQAEENLVVAPGSSFEVSGDEVGQVRFPRNLRICYSWEEEDDIVEGIRRLGIVLRRLRDGTELPASELAGKWKPVGTAGGFK</sequence>
<keyword evidence="2" id="KW-0808">Transferase</keyword>
<dbReference type="InterPro" id="IPR015424">
    <property type="entry name" value="PyrdxlP-dep_Trfase"/>
</dbReference>
<dbReference type="InterPro" id="IPR015421">
    <property type="entry name" value="PyrdxlP-dep_Trfase_major"/>
</dbReference>
<dbReference type="CDD" id="cd00609">
    <property type="entry name" value="AAT_like"/>
    <property type="match status" value="1"/>
</dbReference>
<reference evidence="2" key="2">
    <citation type="submission" date="2023-06" db="EMBL/GenBank/DDBJ databases">
        <authorList>
            <consortium name="Lawrence Berkeley National Laboratory"/>
            <person name="Haridas S."/>
            <person name="Hensen N."/>
            <person name="Bonometti L."/>
            <person name="Westerberg I."/>
            <person name="Brannstrom I.O."/>
            <person name="Guillou S."/>
            <person name="Cros-Aarteil S."/>
            <person name="Calhoun S."/>
            <person name="Kuo A."/>
            <person name="Mondo S."/>
            <person name="Pangilinan J."/>
            <person name="Riley R."/>
            <person name="Labutti K."/>
            <person name="Andreopoulos B."/>
            <person name="Lipzen A."/>
            <person name="Chen C."/>
            <person name="Yanf M."/>
            <person name="Daum C."/>
            <person name="Ng V."/>
            <person name="Clum A."/>
            <person name="Steindorff A."/>
            <person name="Ohm R."/>
            <person name="Martin F."/>
            <person name="Silar P."/>
            <person name="Natvig D."/>
            <person name="Lalanne C."/>
            <person name="Gautier V."/>
            <person name="Ament-Velasquez S.L."/>
            <person name="Kruys A."/>
            <person name="Hutchinson M.I."/>
            <person name="Powell A.J."/>
            <person name="Barry K."/>
            <person name="Miller A.N."/>
            <person name="Grigoriev I.V."/>
            <person name="Debuchy R."/>
            <person name="Gladieux P."/>
            <person name="Thoren M.H."/>
            <person name="Johannesson H."/>
        </authorList>
    </citation>
    <scope>NUCLEOTIDE SEQUENCE</scope>
    <source>
        <strain evidence="2">CBS 958.72</strain>
    </source>
</reference>
<evidence type="ECO:0000313" key="3">
    <source>
        <dbReference type="Proteomes" id="UP001287356"/>
    </source>
</evidence>
<dbReference type="PANTHER" id="PTHR42858">
    <property type="entry name" value="AMINOTRANSFERASE"/>
    <property type="match status" value="1"/>
</dbReference>
<dbReference type="Pfam" id="PF00155">
    <property type="entry name" value="Aminotran_1_2"/>
    <property type="match status" value="1"/>
</dbReference>
<dbReference type="Proteomes" id="UP001287356">
    <property type="component" value="Unassembled WGS sequence"/>
</dbReference>
<dbReference type="AlphaFoldDB" id="A0AAE0JSD8"/>
<dbReference type="SUPFAM" id="SSF53383">
    <property type="entry name" value="PLP-dependent transferases"/>
    <property type="match status" value="1"/>
</dbReference>
<dbReference type="Gene3D" id="3.90.1150.10">
    <property type="entry name" value="Aspartate Aminotransferase, domain 1"/>
    <property type="match status" value="1"/>
</dbReference>
<proteinExistence type="predicted"/>
<evidence type="ECO:0000313" key="2">
    <source>
        <dbReference type="EMBL" id="KAK3358583.1"/>
    </source>
</evidence>
<dbReference type="GO" id="GO:0047536">
    <property type="term" value="F:2-aminoadipate transaminase activity"/>
    <property type="evidence" value="ECO:0007669"/>
    <property type="project" value="TreeGrafter"/>
</dbReference>
<comment type="caution">
    <text evidence="2">The sequence shown here is derived from an EMBL/GenBank/DDBJ whole genome shotgun (WGS) entry which is preliminary data.</text>
</comment>
<feature type="domain" description="Aminotransferase class I/classII large" evidence="1">
    <location>
        <begin position="51"/>
        <end position="461"/>
    </location>
</feature>
<dbReference type="PANTHER" id="PTHR42858:SF1">
    <property type="entry name" value="LD15494P"/>
    <property type="match status" value="1"/>
</dbReference>
<dbReference type="InterPro" id="IPR004839">
    <property type="entry name" value="Aminotransferase_I/II_large"/>
</dbReference>
<dbReference type="InterPro" id="IPR015422">
    <property type="entry name" value="PyrdxlP-dep_Trfase_small"/>
</dbReference>
<accession>A0AAE0JSD8</accession>
<name>A0AAE0JSD8_9PEZI</name>
<organism evidence="2 3">
    <name type="scientific">Lasiosphaeria ovina</name>
    <dbReference type="NCBI Taxonomy" id="92902"/>
    <lineage>
        <taxon>Eukaryota</taxon>
        <taxon>Fungi</taxon>
        <taxon>Dikarya</taxon>
        <taxon>Ascomycota</taxon>
        <taxon>Pezizomycotina</taxon>
        <taxon>Sordariomycetes</taxon>
        <taxon>Sordariomycetidae</taxon>
        <taxon>Sordariales</taxon>
        <taxon>Lasiosphaeriaceae</taxon>
        <taxon>Lasiosphaeria</taxon>
    </lineage>
</organism>